<dbReference type="Gene3D" id="3.30.450.20">
    <property type="entry name" value="PAS domain"/>
    <property type="match status" value="1"/>
</dbReference>
<evidence type="ECO:0000256" key="3">
    <source>
        <dbReference type="ARBA" id="ARBA00022553"/>
    </source>
</evidence>
<feature type="domain" description="Histidine kinase" evidence="8">
    <location>
        <begin position="232"/>
        <end position="449"/>
    </location>
</feature>
<dbReference type="EMBL" id="JABBJJ010000057">
    <property type="protein sequence ID" value="NMO16136.1"/>
    <property type="molecule type" value="Genomic_DNA"/>
</dbReference>
<dbReference type="GO" id="GO:0000155">
    <property type="term" value="F:phosphorelay sensor kinase activity"/>
    <property type="evidence" value="ECO:0007669"/>
    <property type="project" value="InterPro"/>
</dbReference>
<dbReference type="EC" id="2.7.13.3" evidence="2"/>
<feature type="modified residue" description="4-aspartylphosphate" evidence="6">
    <location>
        <position position="520"/>
    </location>
</feature>
<dbReference type="PROSITE" id="PS50110">
    <property type="entry name" value="RESPONSE_REGULATORY"/>
    <property type="match status" value="1"/>
</dbReference>
<dbReference type="PROSITE" id="PS50109">
    <property type="entry name" value="HIS_KIN"/>
    <property type="match status" value="1"/>
</dbReference>
<dbReference type="Proteomes" id="UP000518300">
    <property type="component" value="Unassembled WGS sequence"/>
</dbReference>
<keyword evidence="5" id="KW-0418">Kinase</keyword>
<dbReference type="CDD" id="cd00082">
    <property type="entry name" value="HisKA"/>
    <property type="match status" value="1"/>
</dbReference>
<feature type="region of interest" description="Disordered" evidence="7">
    <location>
        <begin position="160"/>
        <end position="184"/>
    </location>
</feature>
<dbReference type="Gene3D" id="3.30.565.10">
    <property type="entry name" value="Histidine kinase-like ATPase, C-terminal domain"/>
    <property type="match status" value="1"/>
</dbReference>
<keyword evidence="4" id="KW-0808">Transferase</keyword>
<dbReference type="SUPFAM" id="SSF55874">
    <property type="entry name" value="ATPase domain of HSP90 chaperone/DNA topoisomerase II/histidine kinase"/>
    <property type="match status" value="1"/>
</dbReference>
<dbReference type="CDD" id="cd00075">
    <property type="entry name" value="HATPase"/>
    <property type="match status" value="1"/>
</dbReference>
<sequence length="596" mass="64636">MPRRTTPIDELTRIFPGDGEQARRMRDFDWARTPLGPPGGWPERLRVALGLCLTSRFPMHLWWGPELTLLYNDACIPLLGRAKHPAVLGRSGREAWPEVWDALGPMMEDVRRTGVASGGEDLRMFVDRERPREEVSVTFAVSPVFGAEGGVDGLFCTLTESTEKRVGPPRREAPREPGSPPTEDLAEMDLAKTAFFGDVAPTRDARLLLEAEQQARASAEQASRLKDEFLARVSHELATPVAAMRMWLEVVRPAETVSPLIERAMTGLRQCVRAQAKTVEDLLDTARALTGKLSAVLEPAEPAPIVEAAVAAMRPAAEKKGLTLELSVGDTPLVKADAARLQQVLSNLLSNAVRFTPPGGGVRVRVGMEGGGLSIEVRDTGRGFAPEFQQRLFAPFRQEQEGTTRTTGGLGLGLAIARQLVELHGGWISGGSEGRDRGATFTVWLPGLAEEDDATEAGARESGGRRLEGVRVLLVDDDPQTRESVATVLEQHGARVESAESATRALAALRRDAFDVMLCDIAMPEEDGYSLIHKVRTLGARAARLPAAAFTAHMRAEDTRRAMAAGFQMHIPKSTEPAQLIDRLLTLSRGASSPTA</sequence>
<dbReference type="GO" id="GO:0009927">
    <property type="term" value="F:histidine phosphotransfer kinase activity"/>
    <property type="evidence" value="ECO:0007669"/>
    <property type="project" value="TreeGrafter"/>
</dbReference>
<comment type="catalytic activity">
    <reaction evidence="1">
        <text>ATP + protein L-histidine = ADP + protein N-phospho-L-histidine.</text>
        <dbReference type="EC" id="2.7.13.3"/>
    </reaction>
</comment>
<dbReference type="Pfam" id="PF00072">
    <property type="entry name" value="Response_reg"/>
    <property type="match status" value="1"/>
</dbReference>
<accession>A0A848LCC9</accession>
<dbReference type="InterPro" id="IPR003661">
    <property type="entry name" value="HisK_dim/P_dom"/>
</dbReference>
<proteinExistence type="predicted"/>
<name>A0A848LCC9_9BACT</name>
<evidence type="ECO:0000259" key="8">
    <source>
        <dbReference type="PROSITE" id="PS50109"/>
    </source>
</evidence>
<dbReference type="Gene3D" id="3.40.50.2300">
    <property type="match status" value="1"/>
</dbReference>
<gene>
    <name evidence="10" type="ORF">HG543_14935</name>
</gene>
<dbReference type="PANTHER" id="PTHR43047">
    <property type="entry name" value="TWO-COMPONENT HISTIDINE PROTEIN KINASE"/>
    <property type="match status" value="1"/>
</dbReference>
<reference evidence="10 11" key="1">
    <citation type="submission" date="2020-04" db="EMBL/GenBank/DDBJ databases">
        <title>Draft genome of Pyxidicoccus fallax type strain.</title>
        <authorList>
            <person name="Whitworth D.E."/>
        </authorList>
    </citation>
    <scope>NUCLEOTIDE SEQUENCE [LARGE SCALE GENOMIC DNA]</scope>
    <source>
        <strain evidence="10 11">DSM 14698</strain>
    </source>
</reference>
<evidence type="ECO:0000313" key="11">
    <source>
        <dbReference type="Proteomes" id="UP000518300"/>
    </source>
</evidence>
<evidence type="ECO:0000259" key="9">
    <source>
        <dbReference type="PROSITE" id="PS50110"/>
    </source>
</evidence>
<dbReference type="RefSeq" id="WP_169345427.1">
    <property type="nucleotide sequence ID" value="NZ_JABBJJ010000057.1"/>
</dbReference>
<dbReference type="Pfam" id="PF00512">
    <property type="entry name" value="HisKA"/>
    <property type="match status" value="1"/>
</dbReference>
<evidence type="ECO:0000313" key="10">
    <source>
        <dbReference type="EMBL" id="NMO16136.1"/>
    </source>
</evidence>
<keyword evidence="3 6" id="KW-0597">Phosphoprotein</keyword>
<organism evidence="10 11">
    <name type="scientific">Pyxidicoccus fallax</name>
    <dbReference type="NCBI Taxonomy" id="394095"/>
    <lineage>
        <taxon>Bacteria</taxon>
        <taxon>Pseudomonadati</taxon>
        <taxon>Myxococcota</taxon>
        <taxon>Myxococcia</taxon>
        <taxon>Myxococcales</taxon>
        <taxon>Cystobacterineae</taxon>
        <taxon>Myxococcaceae</taxon>
        <taxon>Pyxidicoccus</taxon>
    </lineage>
</organism>
<dbReference type="InterPro" id="IPR001789">
    <property type="entry name" value="Sig_transdc_resp-reg_receiver"/>
</dbReference>
<dbReference type="InterPro" id="IPR004358">
    <property type="entry name" value="Sig_transdc_His_kin-like_C"/>
</dbReference>
<evidence type="ECO:0000256" key="6">
    <source>
        <dbReference type="PROSITE-ProRule" id="PRU00169"/>
    </source>
</evidence>
<dbReference type="PANTHER" id="PTHR43047:SF72">
    <property type="entry name" value="OSMOSENSING HISTIDINE PROTEIN KINASE SLN1"/>
    <property type="match status" value="1"/>
</dbReference>
<dbReference type="SUPFAM" id="SSF52172">
    <property type="entry name" value="CheY-like"/>
    <property type="match status" value="1"/>
</dbReference>
<dbReference type="InterPro" id="IPR011006">
    <property type="entry name" value="CheY-like_superfamily"/>
</dbReference>
<dbReference type="SMART" id="SM00448">
    <property type="entry name" value="REC"/>
    <property type="match status" value="1"/>
</dbReference>
<dbReference type="GO" id="GO:0005886">
    <property type="term" value="C:plasma membrane"/>
    <property type="evidence" value="ECO:0007669"/>
    <property type="project" value="TreeGrafter"/>
</dbReference>
<feature type="domain" description="Response regulatory" evidence="9">
    <location>
        <begin position="471"/>
        <end position="588"/>
    </location>
</feature>
<dbReference type="AlphaFoldDB" id="A0A848LCC9"/>
<evidence type="ECO:0000256" key="7">
    <source>
        <dbReference type="SAM" id="MobiDB-lite"/>
    </source>
</evidence>
<evidence type="ECO:0000256" key="4">
    <source>
        <dbReference type="ARBA" id="ARBA00022679"/>
    </source>
</evidence>
<dbReference type="Gene3D" id="1.10.287.130">
    <property type="match status" value="1"/>
</dbReference>
<dbReference type="InterPro" id="IPR036890">
    <property type="entry name" value="HATPase_C_sf"/>
</dbReference>
<dbReference type="FunFam" id="3.30.565.10:FF:000006">
    <property type="entry name" value="Sensor histidine kinase WalK"/>
    <property type="match status" value="1"/>
</dbReference>
<dbReference type="InterPro" id="IPR005467">
    <property type="entry name" value="His_kinase_dom"/>
</dbReference>
<dbReference type="SUPFAM" id="SSF47384">
    <property type="entry name" value="Homodimeric domain of signal transducing histidine kinase"/>
    <property type="match status" value="1"/>
</dbReference>
<evidence type="ECO:0000256" key="1">
    <source>
        <dbReference type="ARBA" id="ARBA00000085"/>
    </source>
</evidence>
<protein>
    <recommendedName>
        <fullName evidence="2">histidine kinase</fullName>
        <ecNumber evidence="2">2.7.13.3</ecNumber>
    </recommendedName>
</protein>
<keyword evidence="11" id="KW-1185">Reference proteome</keyword>
<dbReference type="SMART" id="SM00388">
    <property type="entry name" value="HisKA"/>
    <property type="match status" value="1"/>
</dbReference>
<dbReference type="PRINTS" id="PR00344">
    <property type="entry name" value="BCTRLSENSOR"/>
</dbReference>
<evidence type="ECO:0000256" key="2">
    <source>
        <dbReference type="ARBA" id="ARBA00012438"/>
    </source>
</evidence>
<dbReference type="InterPro" id="IPR003594">
    <property type="entry name" value="HATPase_dom"/>
</dbReference>
<evidence type="ECO:0000256" key="5">
    <source>
        <dbReference type="ARBA" id="ARBA00022777"/>
    </source>
</evidence>
<dbReference type="InterPro" id="IPR036097">
    <property type="entry name" value="HisK_dim/P_sf"/>
</dbReference>
<comment type="caution">
    <text evidence="10">The sequence shown here is derived from an EMBL/GenBank/DDBJ whole genome shotgun (WGS) entry which is preliminary data.</text>
</comment>
<dbReference type="Pfam" id="PF02518">
    <property type="entry name" value="HATPase_c"/>
    <property type="match status" value="1"/>
</dbReference>
<feature type="compositionally biased region" description="Basic and acidic residues" evidence="7">
    <location>
        <begin position="161"/>
        <end position="175"/>
    </location>
</feature>
<dbReference type="SMART" id="SM00387">
    <property type="entry name" value="HATPase_c"/>
    <property type="match status" value="1"/>
</dbReference>